<dbReference type="GO" id="GO:0016746">
    <property type="term" value="F:acyltransferase activity"/>
    <property type="evidence" value="ECO:0007669"/>
    <property type="project" value="UniProtKB-KW"/>
</dbReference>
<dbReference type="AlphaFoldDB" id="G0R1V1"/>
<keyword evidence="7 11" id="KW-0378">Hydrolase</keyword>
<dbReference type="OrthoDB" id="1608002at2759"/>
<dbReference type="InterPro" id="IPR001680">
    <property type="entry name" value="WD40_rpt"/>
</dbReference>
<dbReference type="SMART" id="SM00320">
    <property type="entry name" value="WD40"/>
    <property type="match status" value="2"/>
</dbReference>
<dbReference type="InterPro" id="IPR036649">
    <property type="entry name" value="Pyrophosphatase_sf"/>
</dbReference>
<dbReference type="RefSeq" id="XP_004029796.1">
    <property type="nucleotide sequence ID" value="XM_004029748.1"/>
</dbReference>
<dbReference type="GO" id="GO:0010997">
    <property type="term" value="F:anaphase-promoting complex binding"/>
    <property type="evidence" value="ECO:0007669"/>
    <property type="project" value="InterPro"/>
</dbReference>
<gene>
    <name evidence="11" type="ORF">IMG5_172960</name>
</gene>
<dbReference type="GO" id="GO:1905786">
    <property type="term" value="P:positive regulation of anaphase-promoting complex-dependent catabolic process"/>
    <property type="evidence" value="ECO:0007669"/>
    <property type="project" value="TreeGrafter"/>
</dbReference>
<keyword evidence="5" id="KW-0479">Metal-binding</keyword>
<organism evidence="11 12">
    <name type="scientific">Ichthyophthirius multifiliis</name>
    <name type="common">White spot disease agent</name>
    <name type="synonym">Ich</name>
    <dbReference type="NCBI Taxonomy" id="5932"/>
    <lineage>
        <taxon>Eukaryota</taxon>
        <taxon>Sar</taxon>
        <taxon>Alveolata</taxon>
        <taxon>Ciliophora</taxon>
        <taxon>Intramacronucleata</taxon>
        <taxon>Oligohymenophorea</taxon>
        <taxon>Hymenostomatida</taxon>
        <taxon>Ophryoglenina</taxon>
        <taxon>Ichthyophthirius</taxon>
    </lineage>
</organism>
<evidence type="ECO:0000256" key="6">
    <source>
        <dbReference type="ARBA" id="ARBA00022737"/>
    </source>
</evidence>
<comment type="cofactor">
    <cofactor evidence="1">
        <name>Mg(2+)</name>
        <dbReference type="ChEBI" id="CHEBI:18420"/>
    </cofactor>
</comment>
<dbReference type="eggNOG" id="KOG0305">
    <property type="taxonomic scope" value="Eukaryota"/>
</dbReference>
<evidence type="ECO:0000313" key="11">
    <source>
        <dbReference type="EMBL" id="EGR28560.1"/>
    </source>
</evidence>
<evidence type="ECO:0000256" key="7">
    <source>
        <dbReference type="ARBA" id="ARBA00022801"/>
    </source>
</evidence>
<dbReference type="PROSITE" id="PS50082">
    <property type="entry name" value="WD_REPEATS_2"/>
    <property type="match status" value="1"/>
</dbReference>
<dbReference type="InParanoid" id="G0R1V1"/>
<dbReference type="InterPro" id="IPR015943">
    <property type="entry name" value="WD40/YVTN_repeat-like_dom_sf"/>
</dbReference>
<evidence type="ECO:0000256" key="1">
    <source>
        <dbReference type="ARBA" id="ARBA00001946"/>
    </source>
</evidence>
<dbReference type="Pfam" id="PF00400">
    <property type="entry name" value="WD40"/>
    <property type="match status" value="1"/>
</dbReference>
<keyword evidence="4 9" id="KW-0853">WD repeat</keyword>
<dbReference type="GO" id="GO:0006796">
    <property type="term" value="P:phosphate-containing compound metabolic process"/>
    <property type="evidence" value="ECO:0007669"/>
    <property type="project" value="InterPro"/>
</dbReference>
<keyword evidence="10" id="KW-0175">Coiled coil</keyword>
<feature type="coiled-coil region" evidence="10">
    <location>
        <begin position="634"/>
        <end position="686"/>
    </location>
</feature>
<accession>G0R1V1</accession>
<evidence type="ECO:0000256" key="8">
    <source>
        <dbReference type="ARBA" id="ARBA00022842"/>
    </source>
</evidence>
<feature type="coiled-coil region" evidence="10">
    <location>
        <begin position="422"/>
        <end position="541"/>
    </location>
</feature>
<evidence type="ECO:0000256" key="3">
    <source>
        <dbReference type="ARBA" id="ARBA00012146"/>
    </source>
</evidence>
<dbReference type="GO" id="GO:0005680">
    <property type="term" value="C:anaphase-promoting complex"/>
    <property type="evidence" value="ECO:0007669"/>
    <property type="project" value="TreeGrafter"/>
</dbReference>
<protein>
    <recommendedName>
        <fullName evidence="3">inorganic diphosphatase</fullName>
        <ecNumber evidence="3">3.6.1.1</ecNumber>
    </recommendedName>
</protein>
<dbReference type="SUPFAM" id="SSF50978">
    <property type="entry name" value="WD40 repeat-like"/>
    <property type="match status" value="1"/>
</dbReference>
<name>G0R1V1_ICHMU</name>
<keyword evidence="11" id="KW-0808">Transferase</keyword>
<dbReference type="STRING" id="857967.G0R1V1"/>
<dbReference type="InterPro" id="IPR033010">
    <property type="entry name" value="Cdc20/Fizzy"/>
</dbReference>
<dbReference type="InterPro" id="IPR036322">
    <property type="entry name" value="WD40_repeat_dom_sf"/>
</dbReference>
<reference evidence="11 12" key="1">
    <citation type="submission" date="2011-07" db="EMBL/GenBank/DDBJ databases">
        <authorList>
            <person name="Coyne R."/>
            <person name="Brami D."/>
            <person name="Johnson J."/>
            <person name="Hostetler J."/>
            <person name="Hannick L."/>
            <person name="Clark T."/>
            <person name="Cassidy-Hanley D."/>
            <person name="Inman J."/>
        </authorList>
    </citation>
    <scope>NUCLEOTIDE SEQUENCE [LARGE SCALE GENOMIC DNA]</scope>
    <source>
        <strain evidence="11 12">G5</strain>
    </source>
</reference>
<dbReference type="GO" id="GO:0005737">
    <property type="term" value="C:cytoplasm"/>
    <property type="evidence" value="ECO:0007669"/>
    <property type="project" value="InterPro"/>
</dbReference>
<dbReference type="InterPro" id="IPR008162">
    <property type="entry name" value="Pyrophosphatase"/>
</dbReference>
<proteinExistence type="inferred from homology"/>
<dbReference type="Proteomes" id="UP000008983">
    <property type="component" value="Unassembled WGS sequence"/>
</dbReference>
<dbReference type="PROSITE" id="PS00678">
    <property type="entry name" value="WD_REPEATS_1"/>
    <property type="match status" value="1"/>
</dbReference>
<dbReference type="GO" id="GO:0004427">
    <property type="term" value="F:inorganic diphosphate phosphatase activity"/>
    <property type="evidence" value="ECO:0007669"/>
    <property type="project" value="UniProtKB-EC"/>
</dbReference>
<dbReference type="GO" id="GO:0000287">
    <property type="term" value="F:magnesium ion binding"/>
    <property type="evidence" value="ECO:0007669"/>
    <property type="project" value="InterPro"/>
</dbReference>
<dbReference type="InterPro" id="IPR019775">
    <property type="entry name" value="WD40_repeat_CS"/>
</dbReference>
<dbReference type="PANTHER" id="PTHR19918:SF43">
    <property type="entry name" value="CELL DIVISION CYCLE 20.2, COFACTOR OF APC COMPLEX-LIKE ISOFORM X2"/>
    <property type="match status" value="1"/>
</dbReference>
<evidence type="ECO:0000256" key="10">
    <source>
        <dbReference type="SAM" id="Coils"/>
    </source>
</evidence>
<dbReference type="GO" id="GO:0031145">
    <property type="term" value="P:anaphase-promoting complex-dependent catabolic process"/>
    <property type="evidence" value="ECO:0007669"/>
    <property type="project" value="TreeGrafter"/>
</dbReference>
<dbReference type="Pfam" id="PF00719">
    <property type="entry name" value="Pyrophosphatase"/>
    <property type="match status" value="1"/>
</dbReference>
<dbReference type="GeneID" id="14904641"/>
<dbReference type="eggNOG" id="KOG1626">
    <property type="taxonomic scope" value="Eukaryota"/>
</dbReference>
<keyword evidence="11" id="KW-0012">Acyltransferase</keyword>
<feature type="repeat" description="WD" evidence="9">
    <location>
        <begin position="28"/>
        <end position="70"/>
    </location>
</feature>
<keyword evidence="8" id="KW-0460">Magnesium</keyword>
<sequence>MDWGKQNLAIILSDEIFLWNDGNIVNLLKSSENKPTSLQFLPSKPNILAIGFSDSSIQLWDTEKGQQFRTMKGHFSRVGSLSWNPQTSYILSSGSRDSQIINHDIRQQKISYLPYKDTNRKFVDQNGLQMVLKQPLEVTITPQESGTYTKTWKTCTNIKPLQKLFRGVLGRGIFQRLEVVQTIKVQKSGTQIMEKKRHVQTQFLQTAKCVVFYGIQTISNQSLLMVLRKTKLYYGIIIKQEGDDDPLDIVDLSLPDKKTGDIYQVNILGCFCLIDQGEVDWKIITINKQEALQNKIESLKDIEYHQPGRIKSIKNWFKFIKVYDGKKPNIIHYNEQIFDQDRALEVIHENHIFWKQLFDKNLNKTTHLGRALLSMVQLGSNVSYEYEDLFNAINDLKNSLYESRNIEKDLYEKQEITHNNIIYQFQAKIQELNEELNKLNITLNHKLDEQENENKNLEKQKIMHTDTLNQIDSIKLQIDQLNQKFNDDQNNLQTSIEALEQAIVLLRQSQIHLENSQLSGLVQIRKQYQDLSQKLTQVVKNFSKDVLLIAKPALSVLAQLNSETEQSTILLAISVLVDVSQYLNQGHNQLKVTYQDKIQFLTNELTSQQKIEENLRTVIIPNIEMEIISLLDLVDSLNVQIKETQNNLDEENRLWDLRTERHNILIKKFNQEIEIVEQAIDIKKDKNNRSFPCNINCSIYNLFDIAIIFWICYMLYRSNRSSSNLVKGSNTKQV</sequence>
<keyword evidence="12" id="KW-1185">Reference proteome</keyword>
<keyword evidence="6" id="KW-0677">Repeat</keyword>
<dbReference type="GO" id="GO:1990757">
    <property type="term" value="F:ubiquitin ligase activator activity"/>
    <property type="evidence" value="ECO:0007669"/>
    <property type="project" value="TreeGrafter"/>
</dbReference>
<dbReference type="Gene3D" id="2.130.10.10">
    <property type="entry name" value="YVTN repeat-like/Quinoprotein amine dehydrogenase"/>
    <property type="match status" value="1"/>
</dbReference>
<comment type="similarity">
    <text evidence="2">Belongs to the PPase family.</text>
</comment>
<evidence type="ECO:0000256" key="9">
    <source>
        <dbReference type="PROSITE-ProRule" id="PRU00221"/>
    </source>
</evidence>
<dbReference type="EMBL" id="GL984230">
    <property type="protein sequence ID" value="EGR28560.1"/>
    <property type="molecule type" value="Genomic_DNA"/>
</dbReference>
<dbReference type="SUPFAM" id="SSF50324">
    <property type="entry name" value="Inorganic pyrophosphatase"/>
    <property type="match status" value="1"/>
</dbReference>
<dbReference type="Gene3D" id="3.90.80.10">
    <property type="entry name" value="Inorganic pyrophosphatase"/>
    <property type="match status" value="1"/>
</dbReference>
<dbReference type="PANTHER" id="PTHR19918">
    <property type="entry name" value="CELL DIVISION CYCLE 20 CDC20 FIZZY -RELATED"/>
    <property type="match status" value="1"/>
</dbReference>
<evidence type="ECO:0000256" key="4">
    <source>
        <dbReference type="ARBA" id="ARBA00022574"/>
    </source>
</evidence>
<evidence type="ECO:0000313" key="12">
    <source>
        <dbReference type="Proteomes" id="UP000008983"/>
    </source>
</evidence>
<dbReference type="EC" id="3.6.1.1" evidence="3"/>
<evidence type="ECO:0000256" key="2">
    <source>
        <dbReference type="ARBA" id="ARBA00006220"/>
    </source>
</evidence>
<evidence type="ECO:0000256" key="5">
    <source>
        <dbReference type="ARBA" id="ARBA00022723"/>
    </source>
</evidence>